<feature type="transmembrane region" description="Helical" evidence="10">
    <location>
        <begin position="12"/>
        <end position="30"/>
    </location>
</feature>
<comment type="caution">
    <text evidence="12">The sequence shown here is derived from an EMBL/GenBank/DDBJ whole genome shotgun (WGS) entry which is preliminary data.</text>
</comment>
<keyword evidence="5 10" id="KW-0812">Transmembrane</keyword>
<dbReference type="SUPFAM" id="SSF161098">
    <property type="entry name" value="MetI-like"/>
    <property type="match status" value="1"/>
</dbReference>
<dbReference type="AlphaFoldDB" id="A0A401FY13"/>
<dbReference type="Proteomes" id="UP000288096">
    <property type="component" value="Unassembled WGS sequence"/>
</dbReference>
<evidence type="ECO:0000259" key="11">
    <source>
        <dbReference type="PROSITE" id="PS50928"/>
    </source>
</evidence>
<keyword evidence="4" id="KW-1003">Cell membrane</keyword>
<evidence type="ECO:0000313" key="13">
    <source>
        <dbReference type="Proteomes" id="UP000288096"/>
    </source>
</evidence>
<reference evidence="13" key="2">
    <citation type="submission" date="2019-01" db="EMBL/GenBank/DDBJ databases">
        <title>Genome sequence of Desulfonema ishimotonii strain Tokyo 01.</title>
        <authorList>
            <person name="Fukui M."/>
        </authorList>
    </citation>
    <scope>NUCLEOTIDE SEQUENCE [LARGE SCALE GENOMIC DNA]</scope>
    <source>
        <strain evidence="13">Tokyo 01</strain>
    </source>
</reference>
<dbReference type="OrthoDB" id="9778910at2"/>
<dbReference type="RefSeq" id="WP_124329064.1">
    <property type="nucleotide sequence ID" value="NZ_BEXT01000001.1"/>
</dbReference>
<name>A0A401FY13_9BACT</name>
<dbReference type="InterPro" id="IPR045621">
    <property type="entry name" value="BPD_transp_1_N"/>
</dbReference>
<protein>
    <recommendedName>
        <fullName evidence="9">Glutathione transport system permease protein GsiC</fullName>
    </recommendedName>
</protein>
<evidence type="ECO:0000256" key="5">
    <source>
        <dbReference type="ARBA" id="ARBA00022692"/>
    </source>
</evidence>
<keyword evidence="3 10" id="KW-0813">Transport</keyword>
<evidence type="ECO:0000256" key="1">
    <source>
        <dbReference type="ARBA" id="ARBA00004651"/>
    </source>
</evidence>
<reference evidence="13" key="1">
    <citation type="submission" date="2017-11" db="EMBL/GenBank/DDBJ databases">
        <authorList>
            <person name="Watanabe M."/>
            <person name="Kojima H."/>
        </authorList>
    </citation>
    <scope>NUCLEOTIDE SEQUENCE [LARGE SCALE GENOMIC DNA]</scope>
    <source>
        <strain evidence="13">Tokyo 01</strain>
    </source>
</reference>
<evidence type="ECO:0000256" key="9">
    <source>
        <dbReference type="ARBA" id="ARBA00041107"/>
    </source>
</evidence>
<feature type="transmembrane region" description="Helical" evidence="10">
    <location>
        <begin position="136"/>
        <end position="157"/>
    </location>
</feature>
<feature type="transmembrane region" description="Helical" evidence="10">
    <location>
        <begin position="281"/>
        <end position="303"/>
    </location>
</feature>
<feature type="domain" description="ABC transmembrane type-1" evidence="11">
    <location>
        <begin position="97"/>
        <end position="300"/>
    </location>
</feature>
<comment type="similarity">
    <text evidence="2 10">Belongs to the binding-protein-dependent transport system permease family.</text>
</comment>
<dbReference type="PANTHER" id="PTHR43163:SF5">
    <property type="entry name" value="GLUTATHIONE TRANSPORT SYSTEM PERMEASE PROTEIN GSIC"/>
    <property type="match status" value="1"/>
</dbReference>
<evidence type="ECO:0000256" key="8">
    <source>
        <dbReference type="ARBA" id="ARBA00037215"/>
    </source>
</evidence>
<sequence length="310" mass="34015">MAAYALKRLLQFIPTILVISLIMFMLLNVLPGDATIMAGGLRKQVDPKAVAMMRKKWGLDRPLHLRYLAYMKNLATGDLGESYLRQISVSKIIAPRIWPTLKLAVIAMLIAMSVGIPIGFFSALRQGSWLDSLSMVGAVSGVSLPQFWLGLLLMYFFAVRLHLFPPSGYGEGGVSHLILPALTLGVGYMALLARTTRAAVVEIYAADYVRTARAKGLSDFQVNHSHVLRNTLILVLTTAGLQFGTLIGETVIVEKLFSWPGIGSLLVDSIFQRDIPVTQGCILVIISVFLVVNLAVDLLYAIIDPRIEYN</sequence>
<comment type="subcellular location">
    <subcellularLocation>
        <location evidence="1 10">Cell membrane</location>
        <topology evidence="1 10">Multi-pass membrane protein</topology>
    </subcellularLocation>
</comment>
<organism evidence="12 13">
    <name type="scientific">Desulfonema ishimotonii</name>
    <dbReference type="NCBI Taxonomy" id="45657"/>
    <lineage>
        <taxon>Bacteria</taxon>
        <taxon>Pseudomonadati</taxon>
        <taxon>Thermodesulfobacteriota</taxon>
        <taxon>Desulfobacteria</taxon>
        <taxon>Desulfobacterales</taxon>
        <taxon>Desulfococcaceae</taxon>
        <taxon>Desulfonema</taxon>
    </lineage>
</organism>
<evidence type="ECO:0000256" key="2">
    <source>
        <dbReference type="ARBA" id="ARBA00009306"/>
    </source>
</evidence>
<keyword evidence="7 10" id="KW-0472">Membrane</keyword>
<evidence type="ECO:0000313" key="12">
    <source>
        <dbReference type="EMBL" id="GBC61823.1"/>
    </source>
</evidence>
<dbReference type="EMBL" id="BEXT01000001">
    <property type="protein sequence ID" value="GBC61823.1"/>
    <property type="molecule type" value="Genomic_DNA"/>
</dbReference>
<dbReference type="Gene3D" id="1.10.3720.10">
    <property type="entry name" value="MetI-like"/>
    <property type="match status" value="1"/>
</dbReference>
<feature type="transmembrane region" description="Helical" evidence="10">
    <location>
        <begin position="177"/>
        <end position="193"/>
    </location>
</feature>
<evidence type="ECO:0000256" key="7">
    <source>
        <dbReference type="ARBA" id="ARBA00023136"/>
    </source>
</evidence>
<evidence type="ECO:0000256" key="3">
    <source>
        <dbReference type="ARBA" id="ARBA00022448"/>
    </source>
</evidence>
<dbReference type="Pfam" id="PF00528">
    <property type="entry name" value="BPD_transp_1"/>
    <property type="match status" value="1"/>
</dbReference>
<dbReference type="PROSITE" id="PS50928">
    <property type="entry name" value="ABC_TM1"/>
    <property type="match status" value="1"/>
</dbReference>
<dbReference type="CDD" id="cd06261">
    <property type="entry name" value="TM_PBP2"/>
    <property type="match status" value="1"/>
</dbReference>
<dbReference type="GO" id="GO:0005886">
    <property type="term" value="C:plasma membrane"/>
    <property type="evidence" value="ECO:0007669"/>
    <property type="project" value="UniProtKB-SubCell"/>
</dbReference>
<evidence type="ECO:0000256" key="6">
    <source>
        <dbReference type="ARBA" id="ARBA00022989"/>
    </source>
</evidence>
<evidence type="ECO:0000256" key="10">
    <source>
        <dbReference type="RuleBase" id="RU363032"/>
    </source>
</evidence>
<dbReference type="InterPro" id="IPR000515">
    <property type="entry name" value="MetI-like"/>
</dbReference>
<feature type="transmembrane region" description="Helical" evidence="10">
    <location>
        <begin position="103"/>
        <end position="124"/>
    </location>
</feature>
<accession>A0A401FY13</accession>
<dbReference type="GO" id="GO:0055085">
    <property type="term" value="P:transmembrane transport"/>
    <property type="evidence" value="ECO:0007669"/>
    <property type="project" value="InterPro"/>
</dbReference>
<comment type="function">
    <text evidence="8">Part of the ABC transporter complex GsiABCD involved in glutathione import. Probably responsible for the translocation of the substrate across the membrane.</text>
</comment>
<dbReference type="InterPro" id="IPR035906">
    <property type="entry name" value="MetI-like_sf"/>
</dbReference>
<proteinExistence type="inferred from homology"/>
<evidence type="ECO:0000256" key="4">
    <source>
        <dbReference type="ARBA" id="ARBA00022475"/>
    </source>
</evidence>
<keyword evidence="13" id="KW-1185">Reference proteome</keyword>
<dbReference type="Pfam" id="PF19300">
    <property type="entry name" value="BPD_transp_1_N"/>
    <property type="match status" value="1"/>
</dbReference>
<gene>
    <name evidence="12" type="ORF">DENIS_2785</name>
</gene>
<dbReference type="PANTHER" id="PTHR43163">
    <property type="entry name" value="DIPEPTIDE TRANSPORT SYSTEM PERMEASE PROTEIN DPPB-RELATED"/>
    <property type="match status" value="1"/>
</dbReference>
<keyword evidence="6 10" id="KW-1133">Transmembrane helix</keyword>